<dbReference type="EMBL" id="JAAXOW010000001">
    <property type="protein sequence ID" value="NKX91722.1"/>
    <property type="molecule type" value="Genomic_DNA"/>
</dbReference>
<comment type="catalytic activity">
    <reaction evidence="10">
        <text>di-trans,octa-cis-undecaprenyl diphospho-N-acetyl-alpha-D-muramoyl-L-alanyl-D-glutamyl-meso-2,6-diaminopimeloyl-D-alanyl-D-alanine + UDP-N-acetyl-alpha-D-glucosamine = di-trans,octa-cis-undecaprenyl diphospho-[N-acetyl-alpha-D-glucosaminyl-(1-&gt;4)]-N-acetyl-alpha-D-muramoyl-L-alanyl-D-glutamyl-meso-2,6-diaminopimeloyl-D-alanyl-D-alanine + UDP + H(+)</text>
        <dbReference type="Rhea" id="RHEA:31227"/>
        <dbReference type="ChEBI" id="CHEBI:15378"/>
        <dbReference type="ChEBI" id="CHEBI:57705"/>
        <dbReference type="ChEBI" id="CHEBI:58223"/>
        <dbReference type="ChEBI" id="CHEBI:61387"/>
        <dbReference type="ChEBI" id="CHEBI:61388"/>
        <dbReference type="EC" id="2.4.1.227"/>
    </reaction>
</comment>
<dbReference type="GO" id="GO:0008360">
    <property type="term" value="P:regulation of cell shape"/>
    <property type="evidence" value="ECO:0007669"/>
    <property type="project" value="UniProtKB-KW"/>
</dbReference>
<dbReference type="GO" id="GO:0009252">
    <property type="term" value="P:peptidoglycan biosynthetic process"/>
    <property type="evidence" value="ECO:0007669"/>
    <property type="project" value="UniProtKB-UniRule"/>
</dbReference>
<dbReference type="HAMAP" id="MF_00033">
    <property type="entry name" value="MurG"/>
    <property type="match status" value="1"/>
</dbReference>
<protein>
    <recommendedName>
        <fullName evidence="10">UDP-N-acetylglucosamine--N-acetylmuramyl-(pentapeptide) pyrophosphoryl-undecaprenol N-acetylglucosamine transferase</fullName>
        <ecNumber evidence="10">2.4.1.227</ecNumber>
    </recommendedName>
    <alternativeName>
        <fullName evidence="10">Undecaprenyl-PP-MurNAc-pentapeptide-UDPGlcNAc GlcNAc transferase</fullName>
    </alternativeName>
</protein>
<evidence type="ECO:0000313" key="13">
    <source>
        <dbReference type="EMBL" id="NKX91722.1"/>
    </source>
</evidence>
<dbReference type="GO" id="GO:0071555">
    <property type="term" value="P:cell wall organization"/>
    <property type="evidence" value="ECO:0007669"/>
    <property type="project" value="UniProtKB-KW"/>
</dbReference>
<comment type="caution">
    <text evidence="13">The sequence shown here is derived from an EMBL/GenBank/DDBJ whole genome shotgun (WGS) entry which is preliminary data.</text>
</comment>
<evidence type="ECO:0000256" key="9">
    <source>
        <dbReference type="ARBA" id="ARBA00023316"/>
    </source>
</evidence>
<evidence type="ECO:0000313" key="14">
    <source>
        <dbReference type="Proteomes" id="UP000774283"/>
    </source>
</evidence>
<evidence type="ECO:0000256" key="4">
    <source>
        <dbReference type="ARBA" id="ARBA00022679"/>
    </source>
</evidence>
<comment type="pathway">
    <text evidence="10">Cell wall biogenesis; peptidoglycan biosynthesis.</text>
</comment>
<evidence type="ECO:0000259" key="11">
    <source>
        <dbReference type="Pfam" id="PF03033"/>
    </source>
</evidence>
<reference evidence="13 14" key="1">
    <citation type="submission" date="2020-04" db="EMBL/GenBank/DDBJ databases">
        <title>MicrobeNet Type strains.</title>
        <authorList>
            <person name="Nicholson A.C."/>
        </authorList>
    </citation>
    <scope>NUCLEOTIDE SEQUENCE [LARGE SCALE GENOMIC DNA]</scope>
    <source>
        <strain evidence="13 14">ATCC BAA-789</strain>
    </source>
</reference>
<evidence type="ECO:0000256" key="10">
    <source>
        <dbReference type="HAMAP-Rule" id="MF_00033"/>
    </source>
</evidence>
<dbReference type="GO" id="GO:0005975">
    <property type="term" value="P:carbohydrate metabolic process"/>
    <property type="evidence" value="ECO:0007669"/>
    <property type="project" value="InterPro"/>
</dbReference>
<name>A0A9X5FB08_9MICO</name>
<keyword evidence="4 10" id="KW-0808">Transferase</keyword>
<dbReference type="AlphaFoldDB" id="A0A9X5FB08"/>
<keyword evidence="9 10" id="KW-0961">Cell wall biogenesis/degradation</keyword>
<dbReference type="PANTHER" id="PTHR21015:SF22">
    <property type="entry name" value="GLYCOSYLTRANSFERASE"/>
    <property type="match status" value="1"/>
</dbReference>
<comment type="function">
    <text evidence="10">Cell wall formation. Catalyzes the transfer of a GlcNAc subunit on undecaprenyl-pyrophosphoryl-MurNAc-pentapeptide (lipid intermediate I) to form undecaprenyl-pyrophosphoryl-MurNAc-(pentapeptide)GlcNAc (lipid intermediate II).</text>
</comment>
<sequence length="357" mass="37602">MLAVADELRARHPAARLTVLGTQEGLESQLVPARGYPMAVVPRVPLPRRPGADLFSVPRRLRAAVDAASRAITENEAQVVVGFGGYVSTPAYLAARRLGVPVVIHEQNARPGLANKLGARWARSVAVTFPGTPLRGGIITGLPLRHEIADLVRDREVDAARVRREAAATLGLDPGRRTLLVTGGSLGAQSLNDAMTGALDDVAASDAQVLHLTGNGKSGALESALAQRPELANRYHVREYLEDMHLALAACDVVLCRSGAGTVAELTALGIPAVYVPLPIGNGEQRLNALPAVHAGGGLLVDDTEVTPEWVRTQLLTLLADEDRVTQMAEAAARVGRVGAASDVSDMVERAAGERDE</sequence>
<feature type="binding site" evidence="10">
    <location>
        <position position="185"/>
    </location>
    <ligand>
        <name>UDP-N-acetyl-alpha-D-glucosamine</name>
        <dbReference type="ChEBI" id="CHEBI:57705"/>
    </ligand>
</feature>
<keyword evidence="2 10" id="KW-0132">Cell division</keyword>
<comment type="caution">
    <text evidence="10">Lacks conserved residue(s) required for the propagation of feature annotation.</text>
</comment>
<dbReference type="Proteomes" id="UP000774283">
    <property type="component" value="Unassembled WGS sequence"/>
</dbReference>
<dbReference type="Pfam" id="PF03033">
    <property type="entry name" value="Glyco_transf_28"/>
    <property type="match status" value="1"/>
</dbReference>
<dbReference type="GO" id="GO:0050511">
    <property type="term" value="F:undecaprenyldiphospho-muramoylpentapeptide beta-N-acetylglucosaminyltransferase activity"/>
    <property type="evidence" value="ECO:0007669"/>
    <property type="project" value="UniProtKB-UniRule"/>
</dbReference>
<dbReference type="InterPro" id="IPR004276">
    <property type="entry name" value="GlycoTrans_28_N"/>
</dbReference>
<evidence type="ECO:0000256" key="8">
    <source>
        <dbReference type="ARBA" id="ARBA00023306"/>
    </source>
</evidence>
<dbReference type="PANTHER" id="PTHR21015">
    <property type="entry name" value="UDP-N-ACETYLGLUCOSAMINE--N-ACETYLMURAMYL-(PENTAPEPTIDE) PYROPHOSPHORYL-UNDECAPRENOL N-ACETYLGLUCOSAMINE TRANSFERASE 1"/>
    <property type="match status" value="1"/>
</dbReference>
<evidence type="ECO:0000259" key="12">
    <source>
        <dbReference type="Pfam" id="PF04101"/>
    </source>
</evidence>
<proteinExistence type="inferred from homology"/>
<keyword evidence="14" id="KW-1185">Reference proteome</keyword>
<gene>
    <name evidence="10" type="primary">murG</name>
    <name evidence="13" type="ORF">HF995_00275</name>
</gene>
<keyword evidence="3 10" id="KW-0328">Glycosyltransferase</keyword>
<keyword evidence="8 10" id="KW-0131">Cell cycle</keyword>
<feature type="binding site" evidence="10">
    <location>
        <position position="145"/>
    </location>
    <ligand>
        <name>UDP-N-acetyl-alpha-D-glucosamine</name>
        <dbReference type="ChEBI" id="CHEBI:57705"/>
    </ligand>
</feature>
<evidence type="ECO:0000256" key="1">
    <source>
        <dbReference type="ARBA" id="ARBA00022475"/>
    </source>
</evidence>
<dbReference type="SUPFAM" id="SSF53756">
    <property type="entry name" value="UDP-Glycosyltransferase/glycogen phosphorylase"/>
    <property type="match status" value="1"/>
</dbReference>
<keyword evidence="7 10" id="KW-0472">Membrane</keyword>
<keyword evidence="5 10" id="KW-0133">Cell shape</keyword>
<feature type="binding site" evidence="10">
    <location>
        <position position="108"/>
    </location>
    <ligand>
        <name>UDP-N-acetyl-alpha-D-glucosamine</name>
        <dbReference type="ChEBI" id="CHEBI:57705"/>
    </ligand>
</feature>
<dbReference type="GO" id="GO:0051301">
    <property type="term" value="P:cell division"/>
    <property type="evidence" value="ECO:0007669"/>
    <property type="project" value="UniProtKB-KW"/>
</dbReference>
<keyword evidence="6 10" id="KW-0573">Peptidoglycan synthesis</keyword>
<accession>A0A9X5FB08</accession>
<evidence type="ECO:0000256" key="7">
    <source>
        <dbReference type="ARBA" id="ARBA00023136"/>
    </source>
</evidence>
<evidence type="ECO:0000256" key="3">
    <source>
        <dbReference type="ARBA" id="ARBA00022676"/>
    </source>
</evidence>
<dbReference type="CDD" id="cd03785">
    <property type="entry name" value="GT28_MurG"/>
    <property type="match status" value="1"/>
</dbReference>
<evidence type="ECO:0000256" key="5">
    <source>
        <dbReference type="ARBA" id="ARBA00022960"/>
    </source>
</evidence>
<dbReference type="EC" id="2.4.1.227" evidence="10"/>
<dbReference type="Gene3D" id="3.40.50.2000">
    <property type="entry name" value="Glycogen Phosphorylase B"/>
    <property type="match status" value="2"/>
</dbReference>
<dbReference type="GO" id="GO:0005886">
    <property type="term" value="C:plasma membrane"/>
    <property type="evidence" value="ECO:0007669"/>
    <property type="project" value="UniProtKB-SubCell"/>
</dbReference>
<feature type="domain" description="Glycosyltransferase family 28 N-terminal" evidence="11">
    <location>
        <begin position="2"/>
        <end position="126"/>
    </location>
</feature>
<comment type="similarity">
    <text evidence="10">Belongs to the glycosyltransferase 28 family. MurG subfamily.</text>
</comment>
<feature type="binding site" evidence="10">
    <location>
        <position position="285"/>
    </location>
    <ligand>
        <name>UDP-N-acetyl-alpha-D-glucosamine</name>
        <dbReference type="ChEBI" id="CHEBI:57705"/>
    </ligand>
</feature>
<dbReference type="InterPro" id="IPR006009">
    <property type="entry name" value="GlcNAc_MurG"/>
</dbReference>
<comment type="subcellular location">
    <subcellularLocation>
        <location evidence="10">Cell membrane</location>
        <topology evidence="10">Peripheral membrane protein</topology>
        <orientation evidence="10">Cytoplasmic side</orientation>
    </subcellularLocation>
</comment>
<evidence type="ECO:0000256" key="6">
    <source>
        <dbReference type="ARBA" id="ARBA00022984"/>
    </source>
</evidence>
<dbReference type="Pfam" id="PF04101">
    <property type="entry name" value="Glyco_tran_28_C"/>
    <property type="match status" value="1"/>
</dbReference>
<keyword evidence="1 10" id="KW-1003">Cell membrane</keyword>
<dbReference type="InterPro" id="IPR007235">
    <property type="entry name" value="Glyco_trans_28_C"/>
</dbReference>
<feature type="domain" description="Glycosyl transferase family 28 C-terminal" evidence="12">
    <location>
        <begin position="178"/>
        <end position="335"/>
    </location>
</feature>
<organism evidence="13 14">
    <name type="scientific">Sanguibacter hominis ATCC BAA-789</name>
    <dbReference type="NCBI Taxonomy" id="1312740"/>
    <lineage>
        <taxon>Bacteria</taxon>
        <taxon>Bacillati</taxon>
        <taxon>Actinomycetota</taxon>
        <taxon>Actinomycetes</taxon>
        <taxon>Micrococcales</taxon>
        <taxon>Sanguibacteraceae</taxon>
        <taxon>Sanguibacter</taxon>
    </lineage>
</organism>
<evidence type="ECO:0000256" key="2">
    <source>
        <dbReference type="ARBA" id="ARBA00022618"/>
    </source>
</evidence>